<proteinExistence type="predicted"/>
<feature type="compositionally biased region" description="Basic and acidic residues" evidence="1">
    <location>
        <begin position="944"/>
        <end position="954"/>
    </location>
</feature>
<evidence type="ECO:0000256" key="1">
    <source>
        <dbReference type="SAM" id="MobiDB-lite"/>
    </source>
</evidence>
<dbReference type="InterPro" id="IPR016024">
    <property type="entry name" value="ARM-type_fold"/>
</dbReference>
<feature type="compositionally biased region" description="Acidic residues" evidence="1">
    <location>
        <begin position="955"/>
        <end position="997"/>
    </location>
</feature>
<dbReference type="GO" id="GO:0005829">
    <property type="term" value="C:cytosol"/>
    <property type="evidence" value="ECO:0007669"/>
    <property type="project" value="TreeGrafter"/>
</dbReference>
<dbReference type="Proteomes" id="UP000039865">
    <property type="component" value="Unassembled WGS sequence"/>
</dbReference>
<sequence length="1147" mass="131656">MDQVHLALTIHKYYQGYDSQNKSELEYNLNQLEQNRDVHLGNIMKILVDNQSQDIAECKMTVAIYLRNYIRKIFSTGMQGLSSDYLQGLLSLFYQALVEQAVEFSIKKHIFLVFESVLLVYQGQEGDHNKMLAFYNELFNSIETILGQNSDANVTKGALLICQAVLLNIRPLSMLTKVFPGISALLCKLADHFIQSLSTELMAIPGMTSLETDNPSIVRIMTYLDILQQWANIHESILERYESKKFFAFHLFTQDKGYAVVFTQLIGVIVQAPNQDVNSFISITGFEKLDQLLNNIKIKTLECLNSIYNYILNEIPNTTKLESPFLEKGLTLCPYFIQTLLSVASRQDIQNLILNETYQDILVETMQTLVLFVGDKEFFHLIVDKQRELLVCVCLNFLRTSAQEYEQMTSDPEQFVSLALDTCDKQKSKVVKTQAAKLIEALCDSVDGSVSFITLFCCQAINVALNNGQVQSHPSVDFAVFQQSQFMQSPPEIIAETCLVALTAISYILPRRADLVPIFDSALATNIDQILSKGSILLRARMSLLLGYYADMLFSNHRQAFIQTIDFLIQSVGLVQKEKVIAMQSADTLNTIISDKDLIPRLAEEIPRITQTLMECNMRINIVLYFNFLRDFVKYYQNYIGDLIVPFIQSLVQRILLELKLCHEKGERTNIVVNKCWNIIRQIIELHTFIPNYYAQIEEQLKPLFEFMVDPTHIEFEDDIVLTIKTFLKKTQAVSPTMWTLFPLLVKVFEKSKFVFGNLLNTINYYLLYGRDQISQNRQYLEILVGLAHKSLFSMEPNIVTQNSEGAILLQLLFQVFAGSQCLNEFFQEIMVMTMNRLTTEPMQNSLKRHLLCVYLSAFVYNPNFTLEYLESIQVTSKMFQQIFHLAGSFKNLYERKIFILGLSNILTASQLTPEIQGNLLKIIQEIIQMLNKLKKTEDNALKKAGKREIKQSAEEEDNDDDEDYEDYDEDSELEDDDDEDDSDEDGEDDDEEEAVDGEPTMKDEDQEETKEQTEPKRSTKVKASADADTDDDEDADELVSCSIICLMYIQFDLNVTMDMLQSPFKKADEFAFFNKILSTLHSQNAQYLNNIVGQLSEEDRKYLQEHMQTKRIEIEQKGIKQEVARRIVKVKRRGVAQSASGEQIKQ</sequence>
<feature type="compositionally biased region" description="Basic and acidic residues" evidence="1">
    <location>
        <begin position="1000"/>
        <end position="1018"/>
    </location>
</feature>
<feature type="domain" description="Importin-7/11-like TPR repeats" evidence="2">
    <location>
        <begin position="708"/>
        <end position="974"/>
    </location>
</feature>
<evidence type="ECO:0000313" key="4">
    <source>
        <dbReference type="Proteomes" id="UP000039865"/>
    </source>
</evidence>
<dbReference type="Gene3D" id="1.25.10.10">
    <property type="entry name" value="Leucine-rich Repeat Variant"/>
    <property type="match status" value="1"/>
</dbReference>
<keyword evidence="4" id="KW-1185">Reference proteome</keyword>
<dbReference type="GO" id="GO:0006606">
    <property type="term" value="P:protein import into nucleus"/>
    <property type="evidence" value="ECO:0007669"/>
    <property type="project" value="TreeGrafter"/>
</dbReference>
<dbReference type="InterPro" id="IPR011989">
    <property type="entry name" value="ARM-like"/>
</dbReference>
<dbReference type="PANTHER" id="PTHR10997">
    <property type="entry name" value="IMPORTIN-7, 8, 11"/>
    <property type="match status" value="1"/>
</dbReference>
<dbReference type="AlphaFoldDB" id="A0A077ZWU7"/>
<gene>
    <name evidence="3" type="primary">Contig11783.g12598</name>
    <name evidence="3" type="ORF">STYLEM_1929</name>
</gene>
<dbReference type="GO" id="GO:0005635">
    <property type="term" value="C:nuclear envelope"/>
    <property type="evidence" value="ECO:0007669"/>
    <property type="project" value="TreeGrafter"/>
</dbReference>
<dbReference type="OrthoDB" id="311990at2759"/>
<feature type="region of interest" description="Disordered" evidence="1">
    <location>
        <begin position="944"/>
        <end position="1035"/>
    </location>
</feature>
<dbReference type="InParanoid" id="A0A077ZWU7"/>
<dbReference type="SUPFAM" id="SSF48371">
    <property type="entry name" value="ARM repeat"/>
    <property type="match status" value="1"/>
</dbReference>
<protein>
    <submittedName>
        <fullName evidence="3">Probable importin-7 homolog</fullName>
    </submittedName>
</protein>
<dbReference type="EMBL" id="CCKQ01001859">
    <property type="protein sequence ID" value="CDW72961.1"/>
    <property type="molecule type" value="Genomic_DNA"/>
</dbReference>
<organism evidence="3 4">
    <name type="scientific">Stylonychia lemnae</name>
    <name type="common">Ciliate</name>
    <dbReference type="NCBI Taxonomy" id="5949"/>
    <lineage>
        <taxon>Eukaryota</taxon>
        <taxon>Sar</taxon>
        <taxon>Alveolata</taxon>
        <taxon>Ciliophora</taxon>
        <taxon>Intramacronucleata</taxon>
        <taxon>Spirotrichea</taxon>
        <taxon>Stichotrichia</taxon>
        <taxon>Sporadotrichida</taxon>
        <taxon>Oxytrichidae</taxon>
        <taxon>Stylonychinae</taxon>
        <taxon>Stylonychia</taxon>
    </lineage>
</organism>
<evidence type="ECO:0000259" key="2">
    <source>
        <dbReference type="Pfam" id="PF25758"/>
    </source>
</evidence>
<evidence type="ECO:0000313" key="3">
    <source>
        <dbReference type="EMBL" id="CDW72961.1"/>
    </source>
</evidence>
<dbReference type="Pfam" id="PF25758">
    <property type="entry name" value="TPR_IPO11"/>
    <property type="match status" value="1"/>
</dbReference>
<dbReference type="OMA" id="CKQSLIK"/>
<accession>A0A077ZWU7</accession>
<dbReference type="InterPro" id="IPR058669">
    <property type="entry name" value="TPR_IPO7/11-like"/>
</dbReference>
<name>A0A077ZWU7_STYLE</name>
<reference evidence="3 4" key="1">
    <citation type="submission" date="2014-06" db="EMBL/GenBank/DDBJ databases">
        <authorList>
            <person name="Swart Estienne"/>
        </authorList>
    </citation>
    <scope>NUCLEOTIDE SEQUENCE [LARGE SCALE GENOMIC DNA]</scope>
    <source>
        <strain evidence="3 4">130c</strain>
    </source>
</reference>